<evidence type="ECO:0000313" key="2">
    <source>
        <dbReference type="EMBL" id="EEG54133.1"/>
    </source>
</evidence>
<organism evidence="2 3">
    <name type="scientific">[Clostridium] asparagiforme DSM 15981</name>
    <dbReference type="NCBI Taxonomy" id="518636"/>
    <lineage>
        <taxon>Bacteria</taxon>
        <taxon>Bacillati</taxon>
        <taxon>Bacillota</taxon>
        <taxon>Clostridia</taxon>
        <taxon>Lachnospirales</taxon>
        <taxon>Lachnospiraceae</taxon>
        <taxon>Enterocloster</taxon>
    </lineage>
</organism>
<feature type="domain" description="Peptidase M20 dimerisation" evidence="1">
    <location>
        <begin position="30"/>
        <end position="112"/>
    </location>
</feature>
<dbReference type="InterPro" id="IPR011650">
    <property type="entry name" value="Peptidase_M20_dimer"/>
</dbReference>
<sequence>MGAFDDIDVAVGHHIAPGISLALSNHRSNGFMSKIVRFHGIPAHAAEAPWSGVDALSAAALGIQAVNAQREFFRDQDTVRVHGFISKGGEAMNVIADNVTMEYSVRANNIPAILDASRKFDRAMRSGAVATGCGAKIITMPGYLPVMPAGDTRAVEEAILAAAGSYEVAKHDPGIVMGGSTDFGEVSQILPLLQFNTGGYTNELHNKEMHPVDEYLAYVVTAKVFALTAYNLLKNNGAYARALMEQHEAVLTKESYIQYMEKHNRVETIPMEPVVME</sequence>
<dbReference type="Gene3D" id="3.30.70.360">
    <property type="match status" value="1"/>
</dbReference>
<dbReference type="Proteomes" id="UP000004756">
    <property type="component" value="Unassembled WGS sequence"/>
</dbReference>
<keyword evidence="3" id="KW-1185">Reference proteome</keyword>
<reference evidence="2 3" key="1">
    <citation type="submission" date="2009-01" db="EMBL/GenBank/DDBJ databases">
        <authorList>
            <person name="Fulton L."/>
            <person name="Clifton S."/>
            <person name="Fulton B."/>
            <person name="Xu J."/>
            <person name="Minx P."/>
            <person name="Pepin K.H."/>
            <person name="Johnson M."/>
            <person name="Bhonagiri V."/>
            <person name="Nash W.E."/>
            <person name="Mardis E.R."/>
            <person name="Wilson R.K."/>
        </authorList>
    </citation>
    <scope>NUCLEOTIDE SEQUENCE [LARGE SCALE GENOMIC DNA]</scope>
    <source>
        <strain evidence="2 3">DSM 15981</strain>
    </source>
</reference>
<dbReference type="PANTHER" id="PTHR30575">
    <property type="entry name" value="PEPTIDASE M20"/>
    <property type="match status" value="1"/>
</dbReference>
<dbReference type="InterPro" id="IPR052030">
    <property type="entry name" value="Peptidase_M20/M20A_hydrolases"/>
</dbReference>
<dbReference type="AlphaFoldDB" id="C0D3F8"/>
<name>C0D3F8_9FIRM</name>
<dbReference type="InterPro" id="IPR036264">
    <property type="entry name" value="Bact_exopeptidase_dim_dom"/>
</dbReference>
<evidence type="ECO:0000313" key="3">
    <source>
        <dbReference type="Proteomes" id="UP000004756"/>
    </source>
</evidence>
<dbReference type="GO" id="GO:0005737">
    <property type="term" value="C:cytoplasm"/>
    <property type="evidence" value="ECO:0007669"/>
    <property type="project" value="TreeGrafter"/>
</dbReference>
<dbReference type="GO" id="GO:0016805">
    <property type="term" value="F:dipeptidase activity"/>
    <property type="evidence" value="ECO:0007669"/>
    <property type="project" value="TreeGrafter"/>
</dbReference>
<proteinExistence type="predicted"/>
<accession>C0D3F8</accession>
<dbReference type="HOGENOM" id="CLU_031812_2_2_9"/>
<dbReference type="SUPFAM" id="SSF53187">
    <property type="entry name" value="Zn-dependent exopeptidases"/>
    <property type="match status" value="1"/>
</dbReference>
<reference evidence="2 3" key="2">
    <citation type="submission" date="2009-02" db="EMBL/GenBank/DDBJ databases">
        <title>Draft genome sequence of Clostridium asparagiforme (DSM 15981).</title>
        <authorList>
            <person name="Sudarsanam P."/>
            <person name="Ley R."/>
            <person name="Guruge J."/>
            <person name="Turnbaugh P.J."/>
            <person name="Mahowald M."/>
            <person name="Liep D."/>
            <person name="Gordon J."/>
        </authorList>
    </citation>
    <scope>NUCLEOTIDE SEQUENCE [LARGE SCALE GENOMIC DNA]</scope>
    <source>
        <strain evidence="2 3">DSM 15981</strain>
    </source>
</reference>
<gene>
    <name evidence="2" type="ORF">CLOSTASPAR_03799</name>
</gene>
<protein>
    <recommendedName>
        <fullName evidence="1">Peptidase M20 dimerisation domain-containing protein</fullName>
    </recommendedName>
</protein>
<dbReference type="Gene3D" id="3.40.630.10">
    <property type="entry name" value="Zn peptidases"/>
    <property type="match status" value="1"/>
</dbReference>
<dbReference type="Pfam" id="PF07687">
    <property type="entry name" value="M20_dimer"/>
    <property type="match status" value="1"/>
</dbReference>
<dbReference type="RefSeq" id="WP_007713641.1">
    <property type="nucleotide sequence ID" value="NZ_GG657592.1"/>
</dbReference>
<evidence type="ECO:0000259" key="1">
    <source>
        <dbReference type="Pfam" id="PF07687"/>
    </source>
</evidence>
<dbReference type="SUPFAM" id="SSF55031">
    <property type="entry name" value="Bacterial exopeptidase dimerisation domain"/>
    <property type="match status" value="1"/>
</dbReference>
<dbReference type="GO" id="GO:0046657">
    <property type="term" value="P:folic acid catabolic process"/>
    <property type="evidence" value="ECO:0007669"/>
    <property type="project" value="TreeGrafter"/>
</dbReference>
<comment type="caution">
    <text evidence="2">The sequence shown here is derived from an EMBL/GenBank/DDBJ whole genome shotgun (WGS) entry which is preliminary data.</text>
</comment>
<dbReference type="EMBL" id="ACCJ01000298">
    <property type="protein sequence ID" value="EEG54133.1"/>
    <property type="molecule type" value="Genomic_DNA"/>
</dbReference>
<dbReference type="GO" id="GO:0071713">
    <property type="term" value="F:para-aminobenzoyl-glutamate hydrolase activity"/>
    <property type="evidence" value="ECO:0007669"/>
    <property type="project" value="TreeGrafter"/>
</dbReference>
<dbReference type="PANTHER" id="PTHR30575:SF3">
    <property type="entry name" value="PEPTIDASE M20 DIMERISATION DOMAIN-CONTAINING PROTEIN"/>
    <property type="match status" value="1"/>
</dbReference>